<reference evidence="1 2" key="1">
    <citation type="journal article" date="2013" name="PLoS ONE">
        <title>Assembly-driven community genomics of a hypersaline microbial ecosystem.</title>
        <authorList>
            <person name="Podell S."/>
            <person name="Ugalde J.A."/>
            <person name="Narasingarao P."/>
            <person name="Banfield J.F."/>
            <person name="Heidelberg K.B."/>
            <person name="Allen E.E."/>
        </authorList>
    </citation>
    <scope>NUCLEOTIDE SEQUENCE [LARGE SCALE GENOMIC DNA]</scope>
    <source>
        <strain evidence="2">J07HQW1</strain>
    </source>
</reference>
<evidence type="ECO:0000313" key="2">
    <source>
        <dbReference type="Proteomes" id="UP000030649"/>
    </source>
</evidence>
<name>U1P9V4_9EURY</name>
<protein>
    <submittedName>
        <fullName evidence="1">Uncharacterized protein</fullName>
    </submittedName>
</protein>
<gene>
    <name evidence="1" type="ORF">J07HQW1_00346</name>
</gene>
<accession>U1P9V4</accession>
<dbReference type="HOGENOM" id="CLU_1590857_0_0_2"/>
<proteinExistence type="predicted"/>
<organism evidence="1 2">
    <name type="scientific">Haloquadratum walsbyi J07HQW1</name>
    <dbReference type="NCBI Taxonomy" id="1238424"/>
    <lineage>
        <taxon>Archaea</taxon>
        <taxon>Methanobacteriati</taxon>
        <taxon>Methanobacteriota</taxon>
        <taxon>Stenosarchaea group</taxon>
        <taxon>Halobacteria</taxon>
        <taxon>Halobacteriales</taxon>
        <taxon>Haloferacaceae</taxon>
        <taxon>Haloquadratum</taxon>
    </lineage>
</organism>
<dbReference type="Proteomes" id="UP000030649">
    <property type="component" value="Unassembled WGS sequence"/>
</dbReference>
<evidence type="ECO:0000313" key="1">
    <source>
        <dbReference type="EMBL" id="ERG90327.1"/>
    </source>
</evidence>
<sequence>MNRRRFLTFCGLGIATAGGYFGWRRYHLPSIPEGMKVGTQHIEGDIFVEDSSRDSKFLEWQEESQTLITKREEVNREIIDEESISPFLNDIDFEDSYLIVVQNGMQSEMELVLDGIFQREYGLHLNVSIDSPRGGPDDLLTHSLLIRVIDEDGEVPEEVSIYIRGYV</sequence>
<dbReference type="EMBL" id="KE356560">
    <property type="protein sequence ID" value="ERG90327.1"/>
    <property type="molecule type" value="Genomic_DNA"/>
</dbReference>
<dbReference type="AlphaFoldDB" id="U1P9V4"/>